<dbReference type="GO" id="GO:0043565">
    <property type="term" value="F:sequence-specific DNA binding"/>
    <property type="evidence" value="ECO:0007669"/>
    <property type="project" value="InterPro"/>
</dbReference>
<evidence type="ECO:0000256" key="7">
    <source>
        <dbReference type="RuleBase" id="RU004020"/>
    </source>
</evidence>
<comment type="subcellular location">
    <subcellularLocation>
        <location evidence="1">Nucleus</location>
    </subcellularLocation>
</comment>
<comment type="similarity">
    <text evidence="2 7">Belongs to the HSF family.</text>
</comment>
<proteinExistence type="inferred from homology"/>
<comment type="caution">
    <text evidence="10">The sequence shown here is derived from an EMBL/GenBank/DDBJ whole genome shotgun (WGS) entry which is preliminary data.</text>
</comment>
<dbReference type="EMBL" id="JAEPRB010000372">
    <property type="protein sequence ID" value="KAG2216688.1"/>
    <property type="molecule type" value="Genomic_DNA"/>
</dbReference>
<dbReference type="SUPFAM" id="SSF46785">
    <property type="entry name" value="Winged helix' DNA-binding domain"/>
    <property type="match status" value="1"/>
</dbReference>
<keyword evidence="6" id="KW-0539">Nucleus</keyword>
<evidence type="ECO:0000313" key="10">
    <source>
        <dbReference type="EMBL" id="KAG2216688.1"/>
    </source>
</evidence>
<feature type="compositionally biased region" description="Polar residues" evidence="8">
    <location>
        <begin position="156"/>
        <end position="165"/>
    </location>
</feature>
<sequence>MERREKCGTSIMGMEDGLLGMFTVQPMNTPAFITKLYKMVDDSIEDCIIWSSKGDHFIVISPNNFSKTVLPRYFKHSNWTSFVRQLNMYGFHKVNEYRDQMDQDIWSFKHNFFYRGGKHTLHLIRRKRVSNASNDSSSTSMTKNTPLPEIEEDGNSSESQSPTEPISIEIQSKLQRIEAAMSNTQNQFNMMETELSKLRYIFQEQQKLSLLVMETLNKAGLDKNNNINSMTDGKKDEEVDDGEEKVVVRNDKKPENTVEHDRVVITAGINVTANSSGAVAKDTNNPVTNTIATATTTTMTNTSNTTTSTHQCNNILYDPVWDCMRCGCSQQRQRNSTAELKQKGASSFFFQQAKYKSPSSP</sequence>
<evidence type="ECO:0000259" key="9">
    <source>
        <dbReference type="PROSITE" id="PS00434"/>
    </source>
</evidence>
<keyword evidence="3" id="KW-0805">Transcription regulation</keyword>
<dbReference type="PRINTS" id="PR00056">
    <property type="entry name" value="HSFDOMAIN"/>
</dbReference>
<feature type="compositionally biased region" description="Low complexity" evidence="8">
    <location>
        <begin position="132"/>
        <end position="145"/>
    </location>
</feature>
<gene>
    <name evidence="10" type="ORF">INT45_003431</name>
</gene>
<dbReference type="SMART" id="SM00415">
    <property type="entry name" value="HSF"/>
    <property type="match status" value="1"/>
</dbReference>
<accession>A0A8H7RVP6</accession>
<evidence type="ECO:0000256" key="6">
    <source>
        <dbReference type="ARBA" id="ARBA00023242"/>
    </source>
</evidence>
<dbReference type="Proteomes" id="UP000646827">
    <property type="component" value="Unassembled WGS sequence"/>
</dbReference>
<evidence type="ECO:0000256" key="1">
    <source>
        <dbReference type="ARBA" id="ARBA00004123"/>
    </source>
</evidence>
<keyword evidence="11" id="KW-1185">Reference proteome</keyword>
<keyword evidence="4" id="KW-0238">DNA-binding</keyword>
<evidence type="ECO:0000256" key="3">
    <source>
        <dbReference type="ARBA" id="ARBA00023015"/>
    </source>
</evidence>
<protein>
    <recommendedName>
        <fullName evidence="9">HSF-type DNA-binding domain-containing protein</fullName>
    </recommendedName>
</protein>
<feature type="domain" description="HSF-type DNA-binding" evidence="9">
    <location>
        <begin position="70"/>
        <end position="94"/>
    </location>
</feature>
<dbReference type="FunFam" id="1.10.10.10:FF:000027">
    <property type="entry name" value="Heat shock transcription factor 1"/>
    <property type="match status" value="1"/>
</dbReference>
<dbReference type="Pfam" id="PF00447">
    <property type="entry name" value="HSF_DNA-bind"/>
    <property type="match status" value="1"/>
</dbReference>
<feature type="region of interest" description="Disordered" evidence="8">
    <location>
        <begin position="132"/>
        <end position="165"/>
    </location>
</feature>
<name>A0A8H7RVP6_9FUNG</name>
<dbReference type="Gene3D" id="1.10.10.10">
    <property type="entry name" value="Winged helix-like DNA-binding domain superfamily/Winged helix DNA-binding domain"/>
    <property type="match status" value="1"/>
</dbReference>
<dbReference type="GO" id="GO:0003700">
    <property type="term" value="F:DNA-binding transcription factor activity"/>
    <property type="evidence" value="ECO:0007669"/>
    <property type="project" value="InterPro"/>
</dbReference>
<dbReference type="PROSITE" id="PS00434">
    <property type="entry name" value="HSF_DOMAIN"/>
    <property type="match status" value="1"/>
</dbReference>
<dbReference type="OrthoDB" id="60033at2759"/>
<evidence type="ECO:0000313" key="11">
    <source>
        <dbReference type="Proteomes" id="UP000646827"/>
    </source>
</evidence>
<organism evidence="10 11">
    <name type="scientific">Circinella minor</name>
    <dbReference type="NCBI Taxonomy" id="1195481"/>
    <lineage>
        <taxon>Eukaryota</taxon>
        <taxon>Fungi</taxon>
        <taxon>Fungi incertae sedis</taxon>
        <taxon>Mucoromycota</taxon>
        <taxon>Mucoromycotina</taxon>
        <taxon>Mucoromycetes</taxon>
        <taxon>Mucorales</taxon>
        <taxon>Lichtheimiaceae</taxon>
        <taxon>Circinella</taxon>
    </lineage>
</organism>
<evidence type="ECO:0000256" key="5">
    <source>
        <dbReference type="ARBA" id="ARBA00023163"/>
    </source>
</evidence>
<reference evidence="10 11" key="1">
    <citation type="submission" date="2020-12" db="EMBL/GenBank/DDBJ databases">
        <title>Metabolic potential, ecology and presence of endohyphal bacteria is reflected in genomic diversity of Mucoromycotina.</title>
        <authorList>
            <person name="Muszewska A."/>
            <person name="Okrasinska A."/>
            <person name="Steczkiewicz K."/>
            <person name="Drgas O."/>
            <person name="Orlowska M."/>
            <person name="Perlinska-Lenart U."/>
            <person name="Aleksandrzak-Piekarczyk T."/>
            <person name="Szatraj K."/>
            <person name="Zielenkiewicz U."/>
            <person name="Pilsyk S."/>
            <person name="Malc E."/>
            <person name="Mieczkowski P."/>
            <person name="Kruszewska J.S."/>
            <person name="Biernat P."/>
            <person name="Pawlowska J."/>
        </authorList>
    </citation>
    <scope>NUCLEOTIDE SEQUENCE [LARGE SCALE GENOMIC DNA]</scope>
    <source>
        <strain evidence="10 11">CBS 142.35</strain>
    </source>
</reference>
<dbReference type="InterPro" id="IPR036388">
    <property type="entry name" value="WH-like_DNA-bd_sf"/>
</dbReference>
<dbReference type="PANTHER" id="PTHR10015">
    <property type="entry name" value="HEAT SHOCK TRANSCRIPTION FACTOR"/>
    <property type="match status" value="1"/>
</dbReference>
<dbReference type="GO" id="GO:0005634">
    <property type="term" value="C:nucleus"/>
    <property type="evidence" value="ECO:0007669"/>
    <property type="project" value="UniProtKB-SubCell"/>
</dbReference>
<dbReference type="PANTHER" id="PTHR10015:SF427">
    <property type="entry name" value="HEAT SHOCK FACTOR PROTEIN"/>
    <property type="match status" value="1"/>
</dbReference>
<evidence type="ECO:0000256" key="2">
    <source>
        <dbReference type="ARBA" id="ARBA00006403"/>
    </source>
</evidence>
<dbReference type="AlphaFoldDB" id="A0A8H7RVP6"/>
<evidence type="ECO:0000256" key="4">
    <source>
        <dbReference type="ARBA" id="ARBA00023125"/>
    </source>
</evidence>
<keyword evidence="5" id="KW-0804">Transcription</keyword>
<evidence type="ECO:0000256" key="8">
    <source>
        <dbReference type="SAM" id="MobiDB-lite"/>
    </source>
</evidence>
<dbReference type="InterPro" id="IPR036390">
    <property type="entry name" value="WH_DNA-bd_sf"/>
</dbReference>
<dbReference type="InterPro" id="IPR000232">
    <property type="entry name" value="HSF_DNA-bd"/>
</dbReference>